<feature type="chain" id="PRO_5016678545" evidence="1">
    <location>
        <begin position="47"/>
        <end position="474"/>
    </location>
</feature>
<dbReference type="PANTHER" id="PTHR43737">
    <property type="entry name" value="BLL7424 PROTEIN"/>
    <property type="match status" value="1"/>
</dbReference>
<sequence>MTHATSRRAFLKHAALCAAAGPAAAPFALNLATLAAMSSVSGAAQAQSVAGYKALVCVFLFGGNDSYNTVVPYDTTSYNAYSVARSTAPDPIALSQGTLLPLIPNTTQASGRLAALHPNLGGLKTLFDATRLAVVSNVGPLIRPTTKTQYNARSVTLPPRLFSHNDQQNTWQAFAPEGASYGWGGRMGDLLMSSNTNTIFTCISAAGNAVWLSGQSALQYQVSNSGAIQIAGLGSTPLFGSSVASAQLRSIITNTGGTNLLEREHGRIVGRSVNAETSLTAAIGSSSTFTTALPASNSLANQLQVVARIINARAALGTSRQVFFVSLGGFDTHDLQNTSHATLMTRLNAALVYFDSLLGEMAATDSQIRQKVTLFTASDFGRTLTSNGDGTDHGWGAHHFVMGGAVRGKDIYGTLPEVGTNTPDEVGQGRLLPSLAVDQYGATLAKWFGLSAGQISTVFPNIGNFAVSDLNFLT</sequence>
<dbReference type="InterPro" id="IPR006311">
    <property type="entry name" value="TAT_signal"/>
</dbReference>
<organism evidence="2 3">
    <name type="scientific">Parvibium lacunae</name>
    <dbReference type="NCBI Taxonomy" id="1888893"/>
    <lineage>
        <taxon>Bacteria</taxon>
        <taxon>Pseudomonadati</taxon>
        <taxon>Pseudomonadota</taxon>
        <taxon>Betaproteobacteria</taxon>
        <taxon>Burkholderiales</taxon>
        <taxon>Alcaligenaceae</taxon>
        <taxon>Parvibium</taxon>
    </lineage>
</organism>
<gene>
    <name evidence="2" type="ORF">DU000_10455</name>
</gene>
<comment type="caution">
    <text evidence="2">The sequence shown here is derived from an EMBL/GenBank/DDBJ whole genome shotgun (WGS) entry which is preliminary data.</text>
</comment>
<dbReference type="PANTHER" id="PTHR43737:SF1">
    <property type="entry name" value="DUF1501 DOMAIN-CONTAINING PROTEIN"/>
    <property type="match status" value="1"/>
</dbReference>
<dbReference type="AlphaFoldDB" id="A0A368KZN3"/>
<dbReference type="Proteomes" id="UP000252357">
    <property type="component" value="Unassembled WGS sequence"/>
</dbReference>
<keyword evidence="1" id="KW-0732">Signal</keyword>
<evidence type="ECO:0000256" key="1">
    <source>
        <dbReference type="SAM" id="SignalP"/>
    </source>
</evidence>
<evidence type="ECO:0000313" key="3">
    <source>
        <dbReference type="Proteomes" id="UP000252357"/>
    </source>
</evidence>
<protein>
    <submittedName>
        <fullName evidence="2">DUF1501 domain-containing protein</fullName>
    </submittedName>
</protein>
<proteinExistence type="predicted"/>
<reference evidence="2 3" key="1">
    <citation type="journal article" date="2018" name="Int. J. Syst. Evol. Microbiol.">
        <title>Parvibium lacunae gen. nov., sp. nov., a new member of the family Alcaligenaceae isolated from a freshwater pond.</title>
        <authorList>
            <person name="Chen W.M."/>
            <person name="Xie P.B."/>
            <person name="Hsu M.Y."/>
            <person name="Sheu S.Y."/>
        </authorList>
    </citation>
    <scope>NUCLEOTIDE SEQUENCE [LARGE SCALE GENOMIC DNA]</scope>
    <source>
        <strain evidence="2 3">KMB9</strain>
    </source>
</reference>
<dbReference type="Pfam" id="PF07394">
    <property type="entry name" value="DUF1501"/>
    <property type="match status" value="1"/>
</dbReference>
<evidence type="ECO:0000313" key="2">
    <source>
        <dbReference type="EMBL" id="RCS56763.1"/>
    </source>
</evidence>
<dbReference type="EMBL" id="QPGB01000005">
    <property type="protein sequence ID" value="RCS56763.1"/>
    <property type="molecule type" value="Genomic_DNA"/>
</dbReference>
<dbReference type="OrthoDB" id="9779968at2"/>
<dbReference type="InterPro" id="IPR010869">
    <property type="entry name" value="DUF1501"/>
</dbReference>
<accession>A0A368KZN3</accession>
<dbReference type="PROSITE" id="PS51318">
    <property type="entry name" value="TAT"/>
    <property type="match status" value="1"/>
</dbReference>
<dbReference type="RefSeq" id="WP_114403367.1">
    <property type="nucleotide sequence ID" value="NZ_QPGB01000005.1"/>
</dbReference>
<feature type="signal peptide" evidence="1">
    <location>
        <begin position="1"/>
        <end position="46"/>
    </location>
</feature>
<name>A0A368KZN3_9BURK</name>
<keyword evidence="3" id="KW-1185">Reference proteome</keyword>